<accession>A0A2J6Q6J8</accession>
<dbReference type="AlphaFoldDB" id="A0A2J6Q6J8"/>
<gene>
    <name evidence="2" type="ORF">NA56DRAFT_702801</name>
</gene>
<evidence type="ECO:0000313" key="2">
    <source>
        <dbReference type="EMBL" id="PMD21834.1"/>
    </source>
</evidence>
<protein>
    <submittedName>
        <fullName evidence="2">Uncharacterized protein</fullName>
    </submittedName>
</protein>
<feature type="transmembrane region" description="Helical" evidence="1">
    <location>
        <begin position="12"/>
        <end position="31"/>
    </location>
</feature>
<dbReference type="EMBL" id="KZ613479">
    <property type="protein sequence ID" value="PMD21834.1"/>
    <property type="molecule type" value="Genomic_DNA"/>
</dbReference>
<keyword evidence="1" id="KW-0472">Membrane</keyword>
<organism evidence="2 3">
    <name type="scientific">Hyaloscypha hepaticicola</name>
    <dbReference type="NCBI Taxonomy" id="2082293"/>
    <lineage>
        <taxon>Eukaryota</taxon>
        <taxon>Fungi</taxon>
        <taxon>Dikarya</taxon>
        <taxon>Ascomycota</taxon>
        <taxon>Pezizomycotina</taxon>
        <taxon>Leotiomycetes</taxon>
        <taxon>Helotiales</taxon>
        <taxon>Hyaloscyphaceae</taxon>
        <taxon>Hyaloscypha</taxon>
    </lineage>
</organism>
<evidence type="ECO:0000313" key="3">
    <source>
        <dbReference type="Proteomes" id="UP000235672"/>
    </source>
</evidence>
<evidence type="ECO:0000256" key="1">
    <source>
        <dbReference type="SAM" id="Phobius"/>
    </source>
</evidence>
<name>A0A2J6Q6J8_9HELO</name>
<reference evidence="2 3" key="1">
    <citation type="submission" date="2016-05" db="EMBL/GenBank/DDBJ databases">
        <title>A degradative enzymes factory behind the ericoid mycorrhizal symbiosis.</title>
        <authorList>
            <consortium name="DOE Joint Genome Institute"/>
            <person name="Martino E."/>
            <person name="Morin E."/>
            <person name="Grelet G."/>
            <person name="Kuo A."/>
            <person name="Kohler A."/>
            <person name="Daghino S."/>
            <person name="Barry K."/>
            <person name="Choi C."/>
            <person name="Cichocki N."/>
            <person name="Clum A."/>
            <person name="Copeland A."/>
            <person name="Hainaut M."/>
            <person name="Haridas S."/>
            <person name="Labutti K."/>
            <person name="Lindquist E."/>
            <person name="Lipzen A."/>
            <person name="Khouja H.-R."/>
            <person name="Murat C."/>
            <person name="Ohm R."/>
            <person name="Olson A."/>
            <person name="Spatafora J."/>
            <person name="Veneault-Fourrey C."/>
            <person name="Henrissat B."/>
            <person name="Grigoriev I."/>
            <person name="Martin F."/>
            <person name="Perotto S."/>
        </authorList>
    </citation>
    <scope>NUCLEOTIDE SEQUENCE [LARGE SCALE GENOMIC DNA]</scope>
    <source>
        <strain evidence="2 3">UAMH 7357</strain>
    </source>
</reference>
<dbReference type="Proteomes" id="UP000235672">
    <property type="component" value="Unassembled WGS sequence"/>
</dbReference>
<keyword evidence="1" id="KW-1133">Transmembrane helix</keyword>
<keyword evidence="3" id="KW-1185">Reference proteome</keyword>
<proteinExistence type="predicted"/>
<sequence length="89" mass="10007">MPFRNWQEKRSSILILAAASITIMLFTVVHLRHFLPRRHHDPVPQFINPAKNTGLLPQRDEYIPLAGSQFGISSVGNGESMSSPLQARN</sequence>
<keyword evidence="1" id="KW-0812">Transmembrane</keyword>